<evidence type="ECO:0000313" key="1">
    <source>
        <dbReference type="EMBL" id="QOR58406.1"/>
    </source>
</evidence>
<dbReference type="Proteomes" id="UP000594051">
    <property type="component" value="Segment"/>
</dbReference>
<organism evidence="1 2">
    <name type="scientific">uncultured phage cr118_1</name>
    <dbReference type="NCBI Taxonomy" id="2772063"/>
    <lineage>
        <taxon>Viruses</taxon>
        <taxon>Duplodnaviria</taxon>
        <taxon>Heunggongvirae</taxon>
        <taxon>Uroviricota</taxon>
        <taxon>Caudoviricetes</taxon>
        <taxon>Crassvirales</taxon>
        <taxon>Suoliviridae</taxon>
        <taxon>Uncouvirinae</taxon>
        <taxon>Besingivirus</taxon>
        <taxon>Besingivirus coli</taxon>
    </lineage>
</organism>
<dbReference type="EMBL" id="MT774379">
    <property type="protein sequence ID" value="QOR58406.1"/>
    <property type="molecule type" value="Genomic_DNA"/>
</dbReference>
<proteinExistence type="predicted"/>
<name>A0A7M1RVT9_9CAUD</name>
<evidence type="ECO:0000313" key="2">
    <source>
        <dbReference type="Proteomes" id="UP000594051"/>
    </source>
</evidence>
<keyword evidence="2" id="KW-1185">Reference proteome</keyword>
<sequence>MEKSSNLQQGLWVFTHKETKEKYLVLLRGIEPFLRIIYAVNLFSGETITDYKYIIKMQFCYNDYNVNSFCDVRLPSVFEEIQTVNKNSEDKYLNAAKVMLHNRKFDKTDIMQELTDHICIDMYMHPLAAKLIAESLINKLTDKKLEK</sequence>
<dbReference type="RefSeq" id="YP_010110564.1">
    <property type="nucleotide sequence ID" value="NC_055872.1"/>
</dbReference>
<protein>
    <submittedName>
        <fullName evidence="1">Uncharacterized protein</fullName>
    </submittedName>
</protein>
<dbReference type="GeneID" id="65128877"/>
<accession>A0A7M1RVT9</accession>
<dbReference type="KEGG" id="vg:65128877"/>
<reference evidence="1 2" key="1">
    <citation type="submission" date="2020-07" db="EMBL/GenBank/DDBJ databases">
        <title>Taxonomic proposal: Crassvirales, a new order of highly abundant and diverse bacterial viruses.</title>
        <authorList>
            <person name="Shkoporov A.N."/>
            <person name="Stockdale S.R."/>
            <person name="Guerin E."/>
            <person name="Ross R.P."/>
            <person name="Hill C."/>
        </authorList>
    </citation>
    <scope>NUCLEOTIDE SEQUENCE [LARGE SCALE GENOMIC DNA]</scope>
</reference>